<dbReference type="NCBIfam" id="TIGR01444">
    <property type="entry name" value="fkbM_fam"/>
    <property type="match status" value="1"/>
</dbReference>
<dbReference type="Gene3D" id="3.40.50.150">
    <property type="entry name" value="Vaccinia Virus protein VP39"/>
    <property type="match status" value="1"/>
</dbReference>
<name>A0A0F3IRI3_9PROT</name>
<protein>
    <recommendedName>
        <fullName evidence="1">Methyltransferase FkbM domain-containing protein</fullName>
    </recommendedName>
</protein>
<dbReference type="RefSeq" id="WP_045776046.1">
    <property type="nucleotide sequence ID" value="NZ_LAJY01000296.1"/>
</dbReference>
<gene>
    <name evidence="2" type="ORF">VZ95_11975</name>
</gene>
<evidence type="ECO:0000313" key="3">
    <source>
        <dbReference type="Proteomes" id="UP000033774"/>
    </source>
</evidence>
<accession>A0A0F3IRI3</accession>
<dbReference type="InterPro" id="IPR029063">
    <property type="entry name" value="SAM-dependent_MTases_sf"/>
</dbReference>
<evidence type="ECO:0000259" key="1">
    <source>
        <dbReference type="Pfam" id="PF05050"/>
    </source>
</evidence>
<dbReference type="Proteomes" id="UP000033774">
    <property type="component" value="Unassembled WGS sequence"/>
</dbReference>
<sequence length="212" mass="22538">MNETAATQDLLAALVGQAGTLLDAGVNVGRYSWFMARHRRAGVPLYGFDPNADAFALARRNLAGLPDITLLPIGLAAQDEEATLAVPQDATGNPISGLGFVLGGNPPPTGSAIHSITLKSLDGLISDGMVRLVSPVLLKMDIEGYEPAASREWRRFWPATAPGFSLNASLSIYSARGTTGRTCLRRFTRWGISFLPKLGVGSSPFTNRLTAR</sequence>
<dbReference type="InterPro" id="IPR006342">
    <property type="entry name" value="FkbM_mtfrase"/>
</dbReference>
<comment type="caution">
    <text evidence="2">The sequence shown here is derived from an EMBL/GenBank/DDBJ whole genome shotgun (WGS) entry which is preliminary data.</text>
</comment>
<evidence type="ECO:0000313" key="2">
    <source>
        <dbReference type="EMBL" id="KJV09365.1"/>
    </source>
</evidence>
<feature type="domain" description="Methyltransferase FkbM" evidence="1">
    <location>
        <begin position="23"/>
        <end position="146"/>
    </location>
</feature>
<reference evidence="2 3" key="1">
    <citation type="submission" date="2015-03" db="EMBL/GenBank/DDBJ databases">
        <title>Draft genome sequence of Elstera litoralis.</title>
        <authorList>
            <person name="Rahalkar M.C."/>
            <person name="Dhakephalkar P.K."/>
            <person name="Pore S.D."/>
            <person name="Arora P."/>
            <person name="Kapse N.G."/>
            <person name="Pandit P.S."/>
        </authorList>
    </citation>
    <scope>NUCLEOTIDE SEQUENCE [LARGE SCALE GENOMIC DNA]</scope>
    <source>
        <strain evidence="2 3">Dia-1</strain>
    </source>
</reference>
<keyword evidence="3" id="KW-1185">Reference proteome</keyword>
<proteinExistence type="predicted"/>
<organism evidence="2 3">
    <name type="scientific">Elstera litoralis</name>
    <dbReference type="NCBI Taxonomy" id="552518"/>
    <lineage>
        <taxon>Bacteria</taxon>
        <taxon>Pseudomonadati</taxon>
        <taxon>Pseudomonadota</taxon>
        <taxon>Alphaproteobacteria</taxon>
        <taxon>Rhodospirillales</taxon>
        <taxon>Rhodospirillaceae</taxon>
        <taxon>Elstera</taxon>
    </lineage>
</organism>
<dbReference type="EMBL" id="LAJY01000296">
    <property type="protein sequence ID" value="KJV09365.1"/>
    <property type="molecule type" value="Genomic_DNA"/>
</dbReference>
<dbReference type="Pfam" id="PF05050">
    <property type="entry name" value="Methyltransf_21"/>
    <property type="match status" value="1"/>
</dbReference>
<dbReference type="SUPFAM" id="SSF53335">
    <property type="entry name" value="S-adenosyl-L-methionine-dependent methyltransferases"/>
    <property type="match status" value="1"/>
</dbReference>
<dbReference type="AlphaFoldDB" id="A0A0F3IRI3"/>